<evidence type="ECO:0000256" key="5">
    <source>
        <dbReference type="ARBA" id="ARBA00022691"/>
    </source>
</evidence>
<evidence type="ECO:0000313" key="11">
    <source>
        <dbReference type="Proteomes" id="UP000630805"/>
    </source>
</evidence>
<dbReference type="InterPro" id="IPR050161">
    <property type="entry name" value="Siro_Cobalamin_biosynth"/>
</dbReference>
<dbReference type="InterPro" id="IPR014777">
    <property type="entry name" value="4pyrrole_Mease_sub1"/>
</dbReference>
<dbReference type="InterPro" id="IPR014776">
    <property type="entry name" value="4pyrrole_Mease_sub2"/>
</dbReference>
<dbReference type="SUPFAM" id="SSF53790">
    <property type="entry name" value="Tetrapyrrole methylase"/>
    <property type="match status" value="1"/>
</dbReference>
<reference evidence="10 11" key="1">
    <citation type="submission" date="2020-06" db="EMBL/GenBank/DDBJ databases">
        <authorList>
            <person name="Cao W.R."/>
        </authorList>
    </citation>
    <scope>NUCLEOTIDE SEQUENCE [LARGE SCALE GENOMIC DNA]</scope>
    <source>
        <strain evidence="10 11">B1Z28</strain>
    </source>
</reference>
<dbReference type="NCBIfam" id="TIGR01469">
    <property type="entry name" value="cobA_cysG_Cterm"/>
    <property type="match status" value="1"/>
</dbReference>
<dbReference type="PANTHER" id="PTHR45790">
    <property type="entry name" value="SIROHEME SYNTHASE-RELATED"/>
    <property type="match status" value="1"/>
</dbReference>
<evidence type="ECO:0000256" key="7">
    <source>
        <dbReference type="ARBA" id="ARBA00025705"/>
    </source>
</evidence>
<sequence>MSGKVFLIGAGPGDPELMTLRALRMLQEADVVVYDRLVSAEVLSQHSEGARLIPVGKAPKCHTVPQDRINEILLEEADAGHTVARLKGGDPMIFGRGSEEAAYLMANDIAVEYAPGITAAQGASCSTGVPLTHRGLATSVQYVTGHRQADKVLDLDWKRLADPESTLVVYMGVANIGQIAMGLMTENLPGSTPVMAVGSATTPEERRLVSRLDQIASDVRKADLEAPTLFIIGQVVSLYAEQPMAELFEQAQAHG</sequence>
<comment type="similarity">
    <text evidence="1 8">Belongs to the precorrin methyltransferase family.</text>
</comment>
<evidence type="ECO:0000259" key="9">
    <source>
        <dbReference type="Pfam" id="PF00590"/>
    </source>
</evidence>
<dbReference type="EMBL" id="JABXWT010000001">
    <property type="protein sequence ID" value="NVO54735.1"/>
    <property type="molecule type" value="Genomic_DNA"/>
</dbReference>
<gene>
    <name evidence="10" type="primary">cobA</name>
    <name evidence="10" type="ORF">HW561_02885</name>
</gene>
<evidence type="ECO:0000256" key="4">
    <source>
        <dbReference type="ARBA" id="ARBA00022679"/>
    </source>
</evidence>
<dbReference type="Pfam" id="PF00590">
    <property type="entry name" value="TP_methylase"/>
    <property type="match status" value="1"/>
</dbReference>
<dbReference type="PROSITE" id="PS00840">
    <property type="entry name" value="SUMT_2"/>
    <property type="match status" value="1"/>
</dbReference>
<evidence type="ECO:0000256" key="1">
    <source>
        <dbReference type="ARBA" id="ARBA00005879"/>
    </source>
</evidence>
<dbReference type="PANTHER" id="PTHR45790:SF3">
    <property type="entry name" value="S-ADENOSYL-L-METHIONINE-DEPENDENT UROPORPHYRINOGEN III METHYLTRANSFERASE, CHLOROPLASTIC"/>
    <property type="match status" value="1"/>
</dbReference>
<organism evidence="10 11">
    <name type="scientific">Ruegeria haliotis</name>
    <dbReference type="NCBI Taxonomy" id="2747601"/>
    <lineage>
        <taxon>Bacteria</taxon>
        <taxon>Pseudomonadati</taxon>
        <taxon>Pseudomonadota</taxon>
        <taxon>Alphaproteobacteria</taxon>
        <taxon>Rhodobacterales</taxon>
        <taxon>Roseobacteraceae</taxon>
        <taxon>Ruegeria</taxon>
    </lineage>
</organism>
<dbReference type="Gene3D" id="3.40.1010.10">
    <property type="entry name" value="Cobalt-precorrin-4 Transmethylase, Domain 1"/>
    <property type="match status" value="1"/>
</dbReference>
<keyword evidence="4 8" id="KW-0808">Transferase</keyword>
<keyword evidence="3 8" id="KW-0489">Methyltransferase</keyword>
<dbReference type="InterPro" id="IPR003043">
    <property type="entry name" value="Uropor_MeTrfase_CS"/>
</dbReference>
<dbReference type="CDD" id="cd11642">
    <property type="entry name" value="SUMT"/>
    <property type="match status" value="1"/>
</dbReference>
<evidence type="ECO:0000256" key="6">
    <source>
        <dbReference type="ARBA" id="ARBA00023244"/>
    </source>
</evidence>
<comment type="pathway">
    <text evidence="7">Porphyrin-containing compound metabolism; siroheme biosynthesis; precorrin-2 from uroporphyrinogen III: step 1/1.</text>
</comment>
<feature type="domain" description="Tetrapyrrole methylase" evidence="9">
    <location>
        <begin position="4"/>
        <end position="215"/>
    </location>
</feature>
<keyword evidence="11" id="KW-1185">Reference proteome</keyword>
<protein>
    <recommendedName>
        <fullName evidence="2">uroporphyrinogen-III C-methyltransferase</fullName>
        <ecNumber evidence="2">2.1.1.107</ecNumber>
    </recommendedName>
</protein>
<dbReference type="RefSeq" id="WP_176861710.1">
    <property type="nucleotide sequence ID" value="NZ_JABXWT010000001.1"/>
</dbReference>
<dbReference type="InterPro" id="IPR035996">
    <property type="entry name" value="4pyrrol_Methylase_sf"/>
</dbReference>
<evidence type="ECO:0000256" key="3">
    <source>
        <dbReference type="ARBA" id="ARBA00022603"/>
    </source>
</evidence>
<dbReference type="InterPro" id="IPR006366">
    <property type="entry name" value="CobA/CysG_C"/>
</dbReference>
<evidence type="ECO:0000256" key="8">
    <source>
        <dbReference type="RuleBase" id="RU003960"/>
    </source>
</evidence>
<evidence type="ECO:0000313" key="10">
    <source>
        <dbReference type="EMBL" id="NVO54735.1"/>
    </source>
</evidence>
<dbReference type="NCBIfam" id="NF004790">
    <property type="entry name" value="PRK06136.1"/>
    <property type="match status" value="1"/>
</dbReference>
<keyword evidence="5" id="KW-0949">S-adenosyl-L-methionine</keyword>
<name>A0ABX2PKU4_9RHOB</name>
<dbReference type="Proteomes" id="UP000630805">
    <property type="component" value="Unassembled WGS sequence"/>
</dbReference>
<dbReference type="Gene3D" id="3.30.950.10">
    <property type="entry name" value="Methyltransferase, Cobalt-precorrin-4 Transmethylase, Domain 2"/>
    <property type="match status" value="1"/>
</dbReference>
<accession>A0ABX2PKU4</accession>
<dbReference type="PROSITE" id="PS00839">
    <property type="entry name" value="SUMT_1"/>
    <property type="match status" value="1"/>
</dbReference>
<keyword evidence="6" id="KW-0627">Porphyrin biosynthesis</keyword>
<comment type="caution">
    <text evidence="10">The sequence shown here is derived from an EMBL/GenBank/DDBJ whole genome shotgun (WGS) entry which is preliminary data.</text>
</comment>
<dbReference type="GO" id="GO:0032259">
    <property type="term" value="P:methylation"/>
    <property type="evidence" value="ECO:0007669"/>
    <property type="project" value="UniProtKB-KW"/>
</dbReference>
<dbReference type="GO" id="GO:0004851">
    <property type="term" value="F:uroporphyrin-III C-methyltransferase activity"/>
    <property type="evidence" value="ECO:0007669"/>
    <property type="project" value="UniProtKB-EC"/>
</dbReference>
<proteinExistence type="inferred from homology"/>
<dbReference type="InterPro" id="IPR000878">
    <property type="entry name" value="4pyrrol_Mease"/>
</dbReference>
<dbReference type="EC" id="2.1.1.107" evidence="2"/>
<evidence type="ECO:0000256" key="2">
    <source>
        <dbReference type="ARBA" id="ARBA00012162"/>
    </source>
</evidence>